<evidence type="ECO:0000256" key="12">
    <source>
        <dbReference type="ARBA" id="ARBA00058225"/>
    </source>
</evidence>
<dbReference type="SUPFAM" id="SSF56112">
    <property type="entry name" value="Protein kinase-like (PK-like)"/>
    <property type="match status" value="1"/>
</dbReference>
<evidence type="ECO:0000256" key="10">
    <source>
        <dbReference type="ARBA" id="ARBA00047899"/>
    </source>
</evidence>
<comment type="catalytic activity">
    <reaction evidence="10">
        <text>L-threonyl-[protein] + ATP = O-phospho-L-threonyl-[protein] + ADP + H(+)</text>
        <dbReference type="Rhea" id="RHEA:46608"/>
        <dbReference type="Rhea" id="RHEA-COMP:11060"/>
        <dbReference type="Rhea" id="RHEA-COMP:11605"/>
        <dbReference type="ChEBI" id="CHEBI:15378"/>
        <dbReference type="ChEBI" id="CHEBI:30013"/>
        <dbReference type="ChEBI" id="CHEBI:30616"/>
        <dbReference type="ChEBI" id="CHEBI:61977"/>
        <dbReference type="ChEBI" id="CHEBI:456216"/>
        <dbReference type="EC" id="2.7.11.1"/>
    </reaction>
</comment>
<accession>A0A6D2IIN2</accession>
<dbReference type="FunFam" id="3.30.310.80:FF:000005">
    <property type="entry name" value="Non-specific serine/threonine protein kinase"/>
    <property type="match status" value="1"/>
</dbReference>
<dbReference type="FunFam" id="1.10.510.10:FF:000303">
    <property type="entry name" value="Non-specific serine/threonine protein kinase"/>
    <property type="match status" value="1"/>
</dbReference>
<keyword evidence="9" id="KW-0464">Manganese</keyword>
<evidence type="ECO:0000256" key="8">
    <source>
        <dbReference type="ARBA" id="ARBA00022840"/>
    </source>
</evidence>
<feature type="binding site" evidence="13">
    <location>
        <position position="41"/>
    </location>
    <ligand>
        <name>ATP</name>
        <dbReference type="ChEBI" id="CHEBI:30616"/>
    </ligand>
</feature>
<evidence type="ECO:0000259" key="16">
    <source>
        <dbReference type="PROSITE" id="PS50011"/>
    </source>
</evidence>
<evidence type="ECO:0000256" key="1">
    <source>
        <dbReference type="ARBA" id="ARBA00001936"/>
    </source>
</evidence>
<dbReference type="AlphaFoldDB" id="A0A6D2IIN2"/>
<dbReference type="PROSITE" id="PS00107">
    <property type="entry name" value="PROTEIN_KINASE_ATP"/>
    <property type="match status" value="1"/>
</dbReference>
<dbReference type="Gene3D" id="1.10.510.10">
    <property type="entry name" value="Transferase(Phosphotransferase) domain 1"/>
    <property type="match status" value="1"/>
</dbReference>
<evidence type="ECO:0000313" key="17">
    <source>
        <dbReference type="EMBL" id="CAA7026885.1"/>
    </source>
</evidence>
<dbReference type="PANTHER" id="PTHR43895">
    <property type="entry name" value="CALCIUM/CALMODULIN-DEPENDENT PROTEIN KINASE KINASE-RELATED"/>
    <property type="match status" value="1"/>
</dbReference>
<evidence type="ECO:0000256" key="7">
    <source>
        <dbReference type="ARBA" id="ARBA00022777"/>
    </source>
</evidence>
<dbReference type="PROSITE" id="PS50011">
    <property type="entry name" value="PROTEIN_KINASE_DOM"/>
    <property type="match status" value="1"/>
</dbReference>
<gene>
    <name evidence="17" type="ORF">MERR_LOCUS14120</name>
</gene>
<name>A0A6D2IIN2_9BRAS</name>
<dbReference type="FunFam" id="3.30.200.20:FF:000042">
    <property type="entry name" value="Aurora kinase A"/>
    <property type="match status" value="1"/>
</dbReference>
<reference evidence="17" key="1">
    <citation type="submission" date="2020-01" db="EMBL/GenBank/DDBJ databases">
        <authorList>
            <person name="Mishra B."/>
        </authorList>
    </citation>
    <scope>NUCLEOTIDE SEQUENCE [LARGE SCALE GENOMIC DNA]</scope>
</reference>
<dbReference type="Pfam" id="PF00069">
    <property type="entry name" value="Pkinase"/>
    <property type="match status" value="1"/>
</dbReference>
<dbReference type="EC" id="2.7.11.1" evidence="3"/>
<protein>
    <recommendedName>
        <fullName evidence="3">non-specific serine/threonine protein kinase</fullName>
        <ecNumber evidence="3">2.7.11.1</ecNumber>
    </recommendedName>
</protein>
<organism evidence="17 18">
    <name type="scientific">Microthlaspi erraticum</name>
    <dbReference type="NCBI Taxonomy" id="1685480"/>
    <lineage>
        <taxon>Eukaryota</taxon>
        <taxon>Viridiplantae</taxon>
        <taxon>Streptophyta</taxon>
        <taxon>Embryophyta</taxon>
        <taxon>Tracheophyta</taxon>
        <taxon>Spermatophyta</taxon>
        <taxon>Magnoliopsida</taxon>
        <taxon>eudicotyledons</taxon>
        <taxon>Gunneridae</taxon>
        <taxon>Pentapetalae</taxon>
        <taxon>rosids</taxon>
        <taxon>malvids</taxon>
        <taxon>Brassicales</taxon>
        <taxon>Brassicaceae</taxon>
        <taxon>Coluteocarpeae</taxon>
        <taxon>Microthlaspi</taxon>
    </lineage>
</organism>
<evidence type="ECO:0000256" key="9">
    <source>
        <dbReference type="ARBA" id="ARBA00023211"/>
    </source>
</evidence>
<evidence type="ECO:0000256" key="14">
    <source>
        <dbReference type="RuleBase" id="RU000304"/>
    </source>
</evidence>
<sequence>MEKRPKVLTDRYEVGRLLGQGHFAKVYFGRSVHTNQSVAIKVIDKEKVMRTGSSNQIERELNQIKREISAMSVAKHPNIVELYEVMATKTKIYLVLEYCKGGELFDKIAKGKLTEDVAWKYFHQLINAVDFCHSRGVYHRDIKPENLLLDDNDNLKVADFGLSALADCKRRDGLLHTSCGTRAYVCPEIIDHRGYDGTKSDIWSCGIVLFVLLAGYLPFHDTNIMEMFRKIVKAKFKCPNWFSIEAKRLLFKMLDPNQETRITISKIKESSWFRKGLHLRQKAMVKQASEASFLEAGGQLASLNAFDIIAWLPVFDLARFFGDVCNKQESSFLSKKPAGEIISKLEEVAKRLKLKIRKQGAGGLFRLERAKEGRKGILSMNAEIFQVAETFHLVQVKKCSGDRMEYHKVVEEGLRPALAEIVWVWQGDKEKYE</sequence>
<evidence type="ECO:0000256" key="5">
    <source>
        <dbReference type="ARBA" id="ARBA00022679"/>
    </source>
</evidence>
<keyword evidence="7" id="KW-0418">Kinase</keyword>
<dbReference type="PANTHER" id="PTHR43895:SF69">
    <property type="entry name" value="NON-SPECIFIC SERINE_THREONINE PROTEIN KINASE"/>
    <property type="match status" value="1"/>
</dbReference>
<dbReference type="PROSITE" id="PS00108">
    <property type="entry name" value="PROTEIN_KINASE_ST"/>
    <property type="match status" value="1"/>
</dbReference>
<keyword evidence="15" id="KW-0812">Transmembrane</keyword>
<keyword evidence="6 13" id="KW-0547">Nucleotide-binding</keyword>
<evidence type="ECO:0000256" key="3">
    <source>
        <dbReference type="ARBA" id="ARBA00012513"/>
    </source>
</evidence>
<dbReference type="CDD" id="cd12195">
    <property type="entry name" value="CIPK_C"/>
    <property type="match status" value="1"/>
</dbReference>
<keyword evidence="8 13" id="KW-0067">ATP-binding</keyword>
<evidence type="ECO:0000256" key="6">
    <source>
        <dbReference type="ARBA" id="ARBA00022741"/>
    </source>
</evidence>
<evidence type="ECO:0000256" key="4">
    <source>
        <dbReference type="ARBA" id="ARBA00022527"/>
    </source>
</evidence>
<dbReference type="OrthoDB" id="539158at2759"/>
<dbReference type="InterPro" id="IPR008271">
    <property type="entry name" value="Ser/Thr_kinase_AS"/>
</dbReference>
<comment type="caution">
    <text evidence="17">The sequence shown here is derived from an EMBL/GenBank/DDBJ whole genome shotgun (WGS) entry which is preliminary data.</text>
</comment>
<comment type="cofactor">
    <cofactor evidence="1">
        <name>Mn(2+)</name>
        <dbReference type="ChEBI" id="CHEBI:29035"/>
    </cofactor>
</comment>
<evidence type="ECO:0000256" key="2">
    <source>
        <dbReference type="ARBA" id="ARBA00006234"/>
    </source>
</evidence>
<dbReference type="Pfam" id="PF03822">
    <property type="entry name" value="NAF"/>
    <property type="match status" value="1"/>
</dbReference>
<comment type="catalytic activity">
    <reaction evidence="11">
        <text>L-seryl-[protein] + ATP = O-phospho-L-seryl-[protein] + ADP + H(+)</text>
        <dbReference type="Rhea" id="RHEA:17989"/>
        <dbReference type="Rhea" id="RHEA-COMP:9863"/>
        <dbReference type="Rhea" id="RHEA-COMP:11604"/>
        <dbReference type="ChEBI" id="CHEBI:15378"/>
        <dbReference type="ChEBI" id="CHEBI:29999"/>
        <dbReference type="ChEBI" id="CHEBI:30616"/>
        <dbReference type="ChEBI" id="CHEBI:83421"/>
        <dbReference type="ChEBI" id="CHEBI:456216"/>
        <dbReference type="EC" id="2.7.11.1"/>
    </reaction>
</comment>
<dbReference type="InterPro" id="IPR017441">
    <property type="entry name" value="Protein_kinase_ATP_BS"/>
</dbReference>
<feature type="transmembrane region" description="Helical" evidence="15">
    <location>
        <begin position="202"/>
        <end position="219"/>
    </location>
</feature>
<dbReference type="EMBL" id="CACVBM020001052">
    <property type="protein sequence ID" value="CAA7026885.1"/>
    <property type="molecule type" value="Genomic_DNA"/>
</dbReference>
<dbReference type="Gene3D" id="3.30.310.80">
    <property type="entry name" value="Kinase associated domain 1, KA1"/>
    <property type="match status" value="1"/>
</dbReference>
<proteinExistence type="inferred from homology"/>
<evidence type="ECO:0000256" key="11">
    <source>
        <dbReference type="ARBA" id="ARBA00048679"/>
    </source>
</evidence>
<feature type="domain" description="Protein kinase" evidence="16">
    <location>
        <begin position="12"/>
        <end position="273"/>
    </location>
</feature>
<dbReference type="Proteomes" id="UP000467841">
    <property type="component" value="Unassembled WGS sequence"/>
</dbReference>
<keyword evidence="4 14" id="KW-0723">Serine/threonine-protein kinase</keyword>
<evidence type="ECO:0000313" key="18">
    <source>
        <dbReference type="Proteomes" id="UP000467841"/>
    </source>
</evidence>
<comment type="function">
    <text evidence="12">CIPK serine-threonine protein kinases interact with CBL proteins. Binding of a CBL protein to the regulatory NAF domain of CIPK protein lead to the activation of the kinase in a calcium-dependent manner.</text>
</comment>
<evidence type="ECO:0000256" key="13">
    <source>
        <dbReference type="PROSITE-ProRule" id="PRU10141"/>
    </source>
</evidence>
<dbReference type="InterPro" id="IPR004041">
    <property type="entry name" value="NAF_dom"/>
</dbReference>
<dbReference type="GO" id="GO:0005524">
    <property type="term" value="F:ATP binding"/>
    <property type="evidence" value="ECO:0007669"/>
    <property type="project" value="UniProtKB-UniRule"/>
</dbReference>
<dbReference type="GO" id="GO:0004674">
    <property type="term" value="F:protein serine/threonine kinase activity"/>
    <property type="evidence" value="ECO:0007669"/>
    <property type="project" value="UniProtKB-KW"/>
</dbReference>
<evidence type="ECO:0000256" key="15">
    <source>
        <dbReference type="SAM" id="Phobius"/>
    </source>
</evidence>
<dbReference type="InterPro" id="IPR000719">
    <property type="entry name" value="Prot_kinase_dom"/>
</dbReference>
<keyword evidence="18" id="KW-1185">Reference proteome</keyword>
<dbReference type="GO" id="GO:0007165">
    <property type="term" value="P:signal transduction"/>
    <property type="evidence" value="ECO:0007669"/>
    <property type="project" value="InterPro"/>
</dbReference>
<dbReference type="InterPro" id="IPR011009">
    <property type="entry name" value="Kinase-like_dom_sf"/>
</dbReference>
<keyword evidence="15" id="KW-1133">Transmembrane helix</keyword>
<comment type="similarity">
    <text evidence="2">Belongs to the protein kinase superfamily. CAMK Ser/Thr protein kinase family. SNF1 subfamily.</text>
</comment>
<keyword evidence="5" id="KW-0808">Transferase</keyword>
<keyword evidence="15" id="KW-0472">Membrane</keyword>
<dbReference type="SMART" id="SM00220">
    <property type="entry name" value="S_TKc"/>
    <property type="match status" value="1"/>
</dbReference>